<reference evidence="2 3" key="1">
    <citation type="submission" date="2014-11" db="EMBL/GenBank/DDBJ databases">
        <authorList>
            <person name="Zhu J."/>
            <person name="Qi W."/>
            <person name="Song R."/>
        </authorList>
    </citation>
    <scope>NUCLEOTIDE SEQUENCE [LARGE SCALE GENOMIC DNA]</scope>
</reference>
<sequence length="1227" mass="131403">MSGVSGSRPPPSSSSSAHPLVSSEVVMFLLYVDQIKLLEHFPLLTWHCVCRWYVDSAHEVSREFTFERDIVELGFCSFLVIPVKRLPTGKILSRKVSLTLSFANGEHIAVAFLDLKDFGCTEKFKRCTVELKNQAGVFAVVQLYSASQKRWEGSPVQRPPDPSKGAFVSPERDAQADYLFQHITGGGGPPPPGAAETRAGTEARDQVQRTDHDEPSISGPGERRTGRPMPVGRRNNKKDAPVRGTSQASPASAAAAGAGVPSAAGGGRDDRRISMSSADQLLSEILREEAVASAAAAAGGGSHSSDQPMSAPAGASGADGPSGATAAPPPQHADDEAAGGSIEQKKQEEHRPAAASERSGEPSAPPSVSEDPLSLIDKLLQGEAIHIEGSPASSHRNTGDDDLHHTVQAPDHRMAGQQGGRGGGAGDGEGGEEGAAVDEQRGERYLIQRLSLDSEGMGLRLREEEIHAQAPVPPTQPEPTTKPPLQPSQQPLPLAVHPPSTHETAVAPPPSYPAYPYSPALVSAAPLVAITPPSPSAPLSHPVQPYRSITDVRAVPVVPLSTQFQQQQQQQQQQQDRIFKVVERPVGPADRQRVREEGGGVHRAVTAPPAPRPSAKEEHPTDFASITSSRYWAHVPLQLSLQPKGQEEGNMQKVRITGSIPPRKDDAPTERRDVSEGKGGLGEDGVGGGAAGGEEGDRRGEVMNLNLDSEDEHELEFVDPFADGEDMRKWLRSNEAVGQRAVADDRQPKETALDKDDDYLPARIKAIMRLREASRESLEAAQQQPLGKLKGQGPAPAMLQQHPTAKGLAVRDAFLSRAVDDRWGSRDRHLAELLMRINESRQKLKNEWRLLAGPTACHGRKGAADVTRPPRDALGCVLDTLDVADKVCWQMCVDLLAYGEAHDVDLAEFLTAGMDDSGNLTGEMPAFFPLAHLEMLAALKEEFAALDQSLAPDTHPQGHQERTDQPTTQHHEDAPRPRSLSPASRSRDASPPSPLPILAPPSPPSQHRRAKPRPPISPDADAEIHHVPHVREPPRADRPRSSSKAAPAPLAQEAAPPCIGGGGGQGKGQRHSGRGEEDGGRGGVSPSPRSPTSPGAKYRAIMDKLDHRAAKGTSHAHRSKRRDNKERPLESGGPFAYTSMDEGPLSDSDTDPPAAHATSDTFAAKLKEMRAHKGTRRGGLGRHVPSPDRAAVVERQRERERRGLPGGGGRIRGKGYLPCGKTQENLV</sequence>
<feature type="compositionally biased region" description="Pro residues" evidence="1">
    <location>
        <begin position="471"/>
        <end position="486"/>
    </location>
</feature>
<proteinExistence type="predicted"/>
<feature type="compositionally biased region" description="Low complexity" evidence="1">
    <location>
        <begin position="1045"/>
        <end position="1057"/>
    </location>
</feature>
<organism evidence="2 3">
    <name type="scientific">Vitrella brassicaformis (strain CCMP3155)</name>
    <dbReference type="NCBI Taxonomy" id="1169540"/>
    <lineage>
        <taxon>Eukaryota</taxon>
        <taxon>Sar</taxon>
        <taxon>Alveolata</taxon>
        <taxon>Colpodellida</taxon>
        <taxon>Vitrellaceae</taxon>
        <taxon>Vitrella</taxon>
    </lineage>
</organism>
<dbReference type="OrthoDB" id="10693034at2759"/>
<feature type="compositionally biased region" description="Pro residues" evidence="1">
    <location>
        <begin position="991"/>
        <end position="1004"/>
    </location>
</feature>
<feature type="compositionally biased region" description="Basic and acidic residues" evidence="1">
    <location>
        <begin position="343"/>
        <end position="352"/>
    </location>
</feature>
<dbReference type="OMA" id="EAIHIEG"/>
<feature type="region of interest" description="Disordered" evidence="1">
    <location>
        <begin position="181"/>
        <end position="272"/>
    </location>
</feature>
<feature type="compositionally biased region" description="Basic and acidic residues" evidence="1">
    <location>
        <begin position="662"/>
        <end position="676"/>
    </location>
</feature>
<feature type="compositionally biased region" description="Low complexity" evidence="1">
    <location>
        <begin position="248"/>
        <end position="263"/>
    </location>
</feature>
<feature type="region of interest" description="Disordered" evidence="1">
    <location>
        <begin position="458"/>
        <end position="511"/>
    </location>
</feature>
<feature type="compositionally biased region" description="Basic and acidic residues" evidence="1">
    <location>
        <begin position="1022"/>
        <end position="1040"/>
    </location>
</feature>
<feature type="region of interest" description="Disordered" evidence="1">
    <location>
        <begin position="292"/>
        <end position="443"/>
    </location>
</feature>
<feature type="region of interest" description="Disordered" evidence="1">
    <location>
        <begin position="951"/>
        <end position="1227"/>
    </location>
</feature>
<gene>
    <name evidence="2" type="ORF">Vbra_20764</name>
</gene>
<dbReference type="AlphaFoldDB" id="A0A0G4ETH5"/>
<feature type="compositionally biased region" description="Low complexity" evidence="1">
    <location>
        <begin position="292"/>
        <end position="326"/>
    </location>
</feature>
<feature type="compositionally biased region" description="Basic and acidic residues" evidence="1">
    <location>
        <begin position="199"/>
        <end position="225"/>
    </location>
</feature>
<evidence type="ECO:0000256" key="1">
    <source>
        <dbReference type="SAM" id="MobiDB-lite"/>
    </source>
</evidence>
<feature type="region of interest" description="Disordered" evidence="1">
    <location>
        <begin position="583"/>
        <end position="624"/>
    </location>
</feature>
<evidence type="ECO:0000313" key="2">
    <source>
        <dbReference type="EMBL" id="CEM00959.1"/>
    </source>
</evidence>
<dbReference type="EMBL" id="CDMY01000303">
    <property type="protein sequence ID" value="CEM00959.1"/>
    <property type="molecule type" value="Genomic_DNA"/>
</dbReference>
<feature type="compositionally biased region" description="Low complexity" evidence="1">
    <location>
        <begin position="1084"/>
        <end position="1095"/>
    </location>
</feature>
<accession>A0A0G4ETH5</accession>
<feature type="region of interest" description="Disordered" evidence="1">
    <location>
        <begin position="642"/>
        <end position="698"/>
    </location>
</feature>
<dbReference type="VEuPathDB" id="CryptoDB:Vbra_20764"/>
<feature type="compositionally biased region" description="Basic and acidic residues" evidence="1">
    <location>
        <begin position="1191"/>
        <end position="1203"/>
    </location>
</feature>
<feature type="compositionally biased region" description="Gly residues" evidence="1">
    <location>
        <begin position="677"/>
        <end position="693"/>
    </location>
</feature>
<name>A0A0G4ETH5_VITBC</name>
<feature type="compositionally biased region" description="Basic and acidic residues" evidence="1">
    <location>
        <begin position="956"/>
        <end position="976"/>
    </location>
</feature>
<feature type="compositionally biased region" description="Basic and acidic residues" evidence="1">
    <location>
        <begin position="590"/>
        <end position="600"/>
    </location>
</feature>
<dbReference type="InParanoid" id="A0A0G4ETH5"/>
<protein>
    <submittedName>
        <fullName evidence="2">Uncharacterized protein</fullName>
    </submittedName>
</protein>
<feature type="compositionally biased region" description="Basic and acidic residues" evidence="1">
    <location>
        <begin position="397"/>
        <end position="414"/>
    </location>
</feature>
<feature type="compositionally biased region" description="Gly residues" evidence="1">
    <location>
        <begin position="417"/>
        <end position="428"/>
    </location>
</feature>
<keyword evidence="3" id="KW-1185">Reference proteome</keyword>
<dbReference type="Proteomes" id="UP000041254">
    <property type="component" value="Unassembled WGS sequence"/>
</dbReference>
<evidence type="ECO:0000313" key="3">
    <source>
        <dbReference type="Proteomes" id="UP000041254"/>
    </source>
</evidence>
<feature type="compositionally biased region" description="Basic and acidic residues" evidence="1">
    <location>
        <begin position="1100"/>
        <end position="1109"/>
    </location>
</feature>